<dbReference type="GO" id="GO:0044283">
    <property type="term" value="P:small molecule biosynthetic process"/>
    <property type="evidence" value="ECO:0007669"/>
    <property type="project" value="UniProtKB-ARBA"/>
</dbReference>
<dbReference type="Proteomes" id="UP000042958">
    <property type="component" value="Unassembled WGS sequence"/>
</dbReference>
<dbReference type="InterPro" id="IPR027443">
    <property type="entry name" value="IPNS-like_sf"/>
</dbReference>
<dbReference type="PANTHER" id="PTHR47990">
    <property type="entry name" value="2-OXOGLUTARATE (2OG) AND FE(II)-DEPENDENT OXYGENASE SUPERFAMILY PROTEIN-RELATED"/>
    <property type="match status" value="1"/>
</dbReference>
<keyword evidence="2" id="KW-0560">Oxidoreductase</keyword>
<dbReference type="PROSITE" id="PS51471">
    <property type="entry name" value="FE2OG_OXY"/>
    <property type="match status" value="1"/>
</dbReference>
<dbReference type="STRING" id="104259.A0A0F7TR46"/>
<dbReference type="Pfam" id="PF03171">
    <property type="entry name" value="2OG-FeII_Oxy"/>
    <property type="match status" value="1"/>
</dbReference>
<dbReference type="GO" id="GO:0046872">
    <property type="term" value="F:metal ion binding"/>
    <property type="evidence" value="ECO:0007669"/>
    <property type="project" value="UniProtKB-KW"/>
</dbReference>
<gene>
    <name evidence="4" type="ORF">PMG11_06596</name>
</gene>
<sequence>MAEKQVPVISLREFEQRRDEITAKLIEAAENVGFFTLVDHGISKSEIEAQFSISKTFFNLPAEIKGKTAHNPITNNGWEYKAQLRPSTGTYDQKESLWLQRNSDWPSDDDVPGFHDTTREFMKKCAGISDQVSSEKAVGTWRAGSHTDVGCLTLLFQRDGEDGLEICPGRESHSSFASGDVFTALPAETGPIVVNIGDMLMAWSDDRLKSNFHRVRAKDEGMSPSRYSIAYFNQGRRDFVLQGPLKKYSPITVGEYVAQAVAKNFGQSIKAGAKEEVLFK</sequence>
<dbReference type="EMBL" id="CDHK01000005">
    <property type="protein sequence ID" value="CEJ57920.1"/>
    <property type="molecule type" value="Genomic_DNA"/>
</dbReference>
<evidence type="ECO:0000256" key="1">
    <source>
        <dbReference type="ARBA" id="ARBA00008056"/>
    </source>
</evidence>
<dbReference type="SUPFAM" id="SSF51197">
    <property type="entry name" value="Clavaminate synthase-like"/>
    <property type="match status" value="1"/>
</dbReference>
<organism evidence="4 5">
    <name type="scientific">Penicillium brasilianum</name>
    <dbReference type="NCBI Taxonomy" id="104259"/>
    <lineage>
        <taxon>Eukaryota</taxon>
        <taxon>Fungi</taxon>
        <taxon>Dikarya</taxon>
        <taxon>Ascomycota</taxon>
        <taxon>Pezizomycotina</taxon>
        <taxon>Eurotiomycetes</taxon>
        <taxon>Eurotiomycetidae</taxon>
        <taxon>Eurotiales</taxon>
        <taxon>Aspergillaceae</taxon>
        <taxon>Penicillium</taxon>
    </lineage>
</organism>
<dbReference type="InterPro" id="IPR026992">
    <property type="entry name" value="DIOX_N"/>
</dbReference>
<comment type="similarity">
    <text evidence="1 2">Belongs to the iron/ascorbate-dependent oxidoreductase family.</text>
</comment>
<protein>
    <submittedName>
        <fullName evidence="4">Putative Iron/ascorbate family oxidoreductases</fullName>
    </submittedName>
</protein>
<evidence type="ECO:0000313" key="5">
    <source>
        <dbReference type="Proteomes" id="UP000042958"/>
    </source>
</evidence>
<keyword evidence="5" id="KW-1185">Reference proteome</keyword>
<dbReference type="InterPro" id="IPR050231">
    <property type="entry name" value="Iron_ascorbate_oxido_reductase"/>
</dbReference>
<dbReference type="InterPro" id="IPR044861">
    <property type="entry name" value="IPNS-like_FE2OG_OXY"/>
</dbReference>
<reference evidence="5" key="1">
    <citation type="journal article" date="2015" name="Genome Announc.">
        <title>Draft genome sequence of the fungus Penicillium brasilianum MG11.</title>
        <authorList>
            <person name="Horn F."/>
            <person name="Linde J."/>
            <person name="Mattern D.J."/>
            <person name="Walther G."/>
            <person name="Guthke R."/>
            <person name="Brakhage A.A."/>
            <person name="Valiante V."/>
        </authorList>
    </citation>
    <scope>NUCLEOTIDE SEQUENCE [LARGE SCALE GENOMIC DNA]</scope>
    <source>
        <strain evidence="5">MG11</strain>
    </source>
</reference>
<name>A0A0F7TR46_PENBI</name>
<dbReference type="InterPro" id="IPR005123">
    <property type="entry name" value="Oxoglu/Fe-dep_dioxygenase_dom"/>
</dbReference>
<evidence type="ECO:0000313" key="4">
    <source>
        <dbReference type="EMBL" id="CEJ57920.1"/>
    </source>
</evidence>
<evidence type="ECO:0000256" key="2">
    <source>
        <dbReference type="RuleBase" id="RU003682"/>
    </source>
</evidence>
<dbReference type="OrthoDB" id="288590at2759"/>
<evidence type="ECO:0000259" key="3">
    <source>
        <dbReference type="PROSITE" id="PS51471"/>
    </source>
</evidence>
<keyword evidence="2" id="KW-0408">Iron</keyword>
<keyword evidence="2" id="KW-0479">Metal-binding</keyword>
<dbReference type="AlphaFoldDB" id="A0A0F7TR46"/>
<dbReference type="GO" id="GO:0016491">
    <property type="term" value="F:oxidoreductase activity"/>
    <property type="evidence" value="ECO:0007669"/>
    <property type="project" value="UniProtKB-KW"/>
</dbReference>
<dbReference type="Pfam" id="PF14226">
    <property type="entry name" value="DIOX_N"/>
    <property type="match status" value="1"/>
</dbReference>
<feature type="domain" description="Fe2OG dioxygenase" evidence="3">
    <location>
        <begin position="118"/>
        <end position="235"/>
    </location>
</feature>
<proteinExistence type="inferred from homology"/>
<accession>A0A0F7TR46</accession>
<dbReference type="Gene3D" id="2.60.120.330">
    <property type="entry name" value="B-lactam Antibiotic, Isopenicillin N Synthase, Chain"/>
    <property type="match status" value="2"/>
</dbReference>